<dbReference type="PROSITE" id="PS51790">
    <property type="entry name" value="MSRB"/>
    <property type="match status" value="1"/>
</dbReference>
<dbReference type="PANTHER" id="PTHR10173:SF57">
    <property type="entry name" value="PEPTIDE-METHIONINE (R)-S-OXIDE REDUCTASE"/>
    <property type="match status" value="1"/>
</dbReference>
<dbReference type="Proteomes" id="UP001139125">
    <property type="component" value="Unassembled WGS sequence"/>
</dbReference>
<keyword evidence="6 10" id="KW-0560">Oxidoreductase</keyword>
<protein>
    <recommendedName>
        <fullName evidence="3">peptide-methionine (R)-S-oxide reductase</fullName>
        <ecNumber evidence="3">1.8.4.12</ecNumber>
    </recommendedName>
</protein>
<gene>
    <name evidence="10" type="primary">msrB</name>
    <name evidence="10" type="ORF">NM125_14815</name>
</gene>
<organism evidence="10 11">
    <name type="scientific">Gracilimonas sediminicola</name>
    <dbReference type="NCBI Taxonomy" id="2952158"/>
    <lineage>
        <taxon>Bacteria</taxon>
        <taxon>Pseudomonadati</taxon>
        <taxon>Balneolota</taxon>
        <taxon>Balneolia</taxon>
        <taxon>Balneolales</taxon>
        <taxon>Balneolaceae</taxon>
        <taxon>Gracilimonas</taxon>
    </lineage>
</organism>
<dbReference type="AlphaFoldDB" id="A0A9X2RIG5"/>
<dbReference type="InterPro" id="IPR011057">
    <property type="entry name" value="Mss4-like_sf"/>
</dbReference>
<proteinExistence type="inferred from homology"/>
<dbReference type="GO" id="GO:0030091">
    <property type="term" value="P:protein repair"/>
    <property type="evidence" value="ECO:0007669"/>
    <property type="project" value="InterPro"/>
</dbReference>
<dbReference type="RefSeq" id="WP_255135758.1">
    <property type="nucleotide sequence ID" value="NZ_JANDBC010000003.1"/>
</dbReference>
<evidence type="ECO:0000256" key="8">
    <source>
        <dbReference type="SAM" id="SignalP"/>
    </source>
</evidence>
<dbReference type="SUPFAM" id="SSF51316">
    <property type="entry name" value="Mss4-like"/>
    <property type="match status" value="1"/>
</dbReference>
<evidence type="ECO:0000256" key="6">
    <source>
        <dbReference type="ARBA" id="ARBA00023002"/>
    </source>
</evidence>
<keyword evidence="8" id="KW-0732">Signal</keyword>
<dbReference type="GO" id="GO:0006979">
    <property type="term" value="P:response to oxidative stress"/>
    <property type="evidence" value="ECO:0007669"/>
    <property type="project" value="InterPro"/>
</dbReference>
<name>A0A9X2RIG5_9BACT</name>
<keyword evidence="4" id="KW-0479">Metal-binding</keyword>
<dbReference type="InterPro" id="IPR002579">
    <property type="entry name" value="Met_Sox_Rdtase_MsrB_dom"/>
</dbReference>
<dbReference type="Gene3D" id="2.170.150.20">
    <property type="entry name" value="Peptide methionine sulfoxide reductase"/>
    <property type="match status" value="1"/>
</dbReference>
<reference evidence="10" key="1">
    <citation type="submission" date="2022-06" db="EMBL/GenBank/DDBJ databases">
        <title>Gracilimonas sp. CAU 1638 isolated from sea sediment.</title>
        <authorList>
            <person name="Kim W."/>
        </authorList>
    </citation>
    <scope>NUCLEOTIDE SEQUENCE</scope>
    <source>
        <strain evidence="10">CAU 1638</strain>
    </source>
</reference>
<evidence type="ECO:0000313" key="10">
    <source>
        <dbReference type="EMBL" id="MCP9292859.1"/>
    </source>
</evidence>
<comment type="cofactor">
    <cofactor evidence="1">
        <name>Zn(2+)</name>
        <dbReference type="ChEBI" id="CHEBI:29105"/>
    </cofactor>
</comment>
<keyword evidence="5" id="KW-0862">Zinc</keyword>
<dbReference type="EC" id="1.8.4.12" evidence="3"/>
<evidence type="ECO:0000256" key="4">
    <source>
        <dbReference type="ARBA" id="ARBA00022723"/>
    </source>
</evidence>
<evidence type="ECO:0000313" key="11">
    <source>
        <dbReference type="Proteomes" id="UP001139125"/>
    </source>
</evidence>
<feature type="chain" id="PRO_5040924376" description="peptide-methionine (R)-S-oxide reductase" evidence="8">
    <location>
        <begin position="18"/>
        <end position="190"/>
    </location>
</feature>
<evidence type="ECO:0000256" key="3">
    <source>
        <dbReference type="ARBA" id="ARBA00012499"/>
    </source>
</evidence>
<dbReference type="FunFam" id="2.170.150.20:FF:000001">
    <property type="entry name" value="Peptide methionine sulfoxide reductase MsrB"/>
    <property type="match status" value="1"/>
</dbReference>
<evidence type="ECO:0000256" key="1">
    <source>
        <dbReference type="ARBA" id="ARBA00001947"/>
    </source>
</evidence>
<feature type="domain" description="MsrB" evidence="9">
    <location>
        <begin position="61"/>
        <end position="183"/>
    </location>
</feature>
<evidence type="ECO:0000259" key="9">
    <source>
        <dbReference type="PROSITE" id="PS51790"/>
    </source>
</evidence>
<dbReference type="NCBIfam" id="TIGR00357">
    <property type="entry name" value="peptide-methionine (R)-S-oxide reductase MsrB"/>
    <property type="match status" value="1"/>
</dbReference>
<sequence length="190" mass="21545">MKYAVLIVAFTAIIATALLSVNTEEPPATIHQHEIEEADIEMVATRQDTMPEEDYPFKKTEAEWKEILTSKEYRILRERGTELPYVNEYDDNKREGIYVCGGCGQKLYSSEHKYDSGTGWPSFWKPLADSLLGEREDNSFFMTRIEIVCSNCGGHLGHVFDDGPQPTGLRYCMNSAAMDFIPKDEVSADE</sequence>
<evidence type="ECO:0000256" key="5">
    <source>
        <dbReference type="ARBA" id="ARBA00022833"/>
    </source>
</evidence>
<comment type="caution">
    <text evidence="10">The sequence shown here is derived from an EMBL/GenBank/DDBJ whole genome shotgun (WGS) entry which is preliminary data.</text>
</comment>
<dbReference type="Pfam" id="PF01641">
    <property type="entry name" value="SelR"/>
    <property type="match status" value="1"/>
</dbReference>
<feature type="signal peptide" evidence="8">
    <location>
        <begin position="1"/>
        <end position="17"/>
    </location>
</feature>
<comment type="catalytic activity">
    <reaction evidence="7">
        <text>L-methionyl-[protein] + [thioredoxin]-disulfide + H2O = L-methionyl-(R)-S-oxide-[protein] + [thioredoxin]-dithiol</text>
        <dbReference type="Rhea" id="RHEA:24164"/>
        <dbReference type="Rhea" id="RHEA-COMP:10698"/>
        <dbReference type="Rhea" id="RHEA-COMP:10700"/>
        <dbReference type="Rhea" id="RHEA-COMP:12313"/>
        <dbReference type="Rhea" id="RHEA-COMP:12314"/>
        <dbReference type="ChEBI" id="CHEBI:15377"/>
        <dbReference type="ChEBI" id="CHEBI:16044"/>
        <dbReference type="ChEBI" id="CHEBI:29950"/>
        <dbReference type="ChEBI" id="CHEBI:45764"/>
        <dbReference type="ChEBI" id="CHEBI:50058"/>
        <dbReference type="EC" id="1.8.4.12"/>
    </reaction>
</comment>
<dbReference type="GO" id="GO:0005737">
    <property type="term" value="C:cytoplasm"/>
    <property type="evidence" value="ECO:0007669"/>
    <property type="project" value="TreeGrafter"/>
</dbReference>
<dbReference type="PANTHER" id="PTHR10173">
    <property type="entry name" value="METHIONINE SULFOXIDE REDUCTASE"/>
    <property type="match status" value="1"/>
</dbReference>
<accession>A0A9X2RIG5</accession>
<dbReference type="GO" id="GO:0046872">
    <property type="term" value="F:metal ion binding"/>
    <property type="evidence" value="ECO:0007669"/>
    <property type="project" value="UniProtKB-KW"/>
</dbReference>
<keyword evidence="11" id="KW-1185">Reference proteome</keyword>
<dbReference type="GO" id="GO:0033743">
    <property type="term" value="F:peptide-methionine (R)-S-oxide reductase activity"/>
    <property type="evidence" value="ECO:0007669"/>
    <property type="project" value="UniProtKB-EC"/>
</dbReference>
<evidence type="ECO:0000256" key="2">
    <source>
        <dbReference type="ARBA" id="ARBA00007174"/>
    </source>
</evidence>
<dbReference type="InterPro" id="IPR028427">
    <property type="entry name" value="Met_Sox_Rdtase_MsrB"/>
</dbReference>
<evidence type="ECO:0000256" key="7">
    <source>
        <dbReference type="ARBA" id="ARBA00048488"/>
    </source>
</evidence>
<dbReference type="EMBL" id="JANDBC010000003">
    <property type="protein sequence ID" value="MCP9292859.1"/>
    <property type="molecule type" value="Genomic_DNA"/>
</dbReference>
<comment type="similarity">
    <text evidence="2">Belongs to the MsrB Met sulfoxide reductase family.</text>
</comment>